<gene>
    <name evidence="1" type="ORF">GPECTOR_29g93</name>
</gene>
<accession>A0A150GEP4</accession>
<sequence>MRTLRFDDYSGEWGTQRRYKEEVLAVIARNVMAAAANSSRLILDREPPHAALLSGVLLQLLNLPGVHPSSLLAANAPAKDGMEVEPSTAGDSNITMRRHPGMAQNVKAPSALSGRIGVQVVEGTSFIGALQVVRDLKEAAATAQVGFRSRLAHGLSPVPSTA</sequence>
<dbReference type="Proteomes" id="UP000075714">
    <property type="component" value="Unassembled WGS sequence"/>
</dbReference>
<organism evidence="1 2">
    <name type="scientific">Gonium pectorale</name>
    <name type="common">Green alga</name>
    <dbReference type="NCBI Taxonomy" id="33097"/>
    <lineage>
        <taxon>Eukaryota</taxon>
        <taxon>Viridiplantae</taxon>
        <taxon>Chlorophyta</taxon>
        <taxon>core chlorophytes</taxon>
        <taxon>Chlorophyceae</taxon>
        <taxon>CS clade</taxon>
        <taxon>Chlamydomonadales</taxon>
        <taxon>Volvocaceae</taxon>
        <taxon>Gonium</taxon>
    </lineage>
</organism>
<reference evidence="2" key="1">
    <citation type="journal article" date="2016" name="Nat. Commun.">
        <title>The Gonium pectorale genome demonstrates co-option of cell cycle regulation during the evolution of multicellularity.</title>
        <authorList>
            <person name="Hanschen E.R."/>
            <person name="Marriage T.N."/>
            <person name="Ferris P.J."/>
            <person name="Hamaji T."/>
            <person name="Toyoda A."/>
            <person name="Fujiyama A."/>
            <person name="Neme R."/>
            <person name="Noguchi H."/>
            <person name="Minakuchi Y."/>
            <person name="Suzuki M."/>
            <person name="Kawai-Toyooka H."/>
            <person name="Smith D.R."/>
            <person name="Sparks H."/>
            <person name="Anderson J."/>
            <person name="Bakaric R."/>
            <person name="Luria V."/>
            <person name="Karger A."/>
            <person name="Kirschner M.W."/>
            <person name="Durand P.M."/>
            <person name="Michod R.E."/>
            <person name="Nozaki H."/>
            <person name="Olson B.J."/>
        </authorList>
    </citation>
    <scope>NUCLEOTIDE SEQUENCE [LARGE SCALE GENOMIC DNA]</scope>
    <source>
        <strain evidence="2">NIES-2863</strain>
    </source>
</reference>
<comment type="caution">
    <text evidence="1">The sequence shown here is derived from an EMBL/GenBank/DDBJ whole genome shotgun (WGS) entry which is preliminary data.</text>
</comment>
<dbReference type="AlphaFoldDB" id="A0A150GEP4"/>
<evidence type="ECO:0000313" key="1">
    <source>
        <dbReference type="EMBL" id="KXZ48319.1"/>
    </source>
</evidence>
<proteinExistence type="predicted"/>
<dbReference type="EMBL" id="LSYV01000030">
    <property type="protein sequence ID" value="KXZ48319.1"/>
    <property type="molecule type" value="Genomic_DNA"/>
</dbReference>
<name>A0A150GEP4_GONPE</name>
<evidence type="ECO:0000313" key="2">
    <source>
        <dbReference type="Proteomes" id="UP000075714"/>
    </source>
</evidence>
<keyword evidence="2" id="KW-1185">Reference proteome</keyword>
<protein>
    <submittedName>
        <fullName evidence="1">Uncharacterized protein</fullName>
    </submittedName>
</protein>